<dbReference type="AlphaFoldDB" id="A0AAU7DS49"/>
<evidence type="ECO:0000313" key="2">
    <source>
        <dbReference type="EMBL" id="XBH20058.1"/>
    </source>
</evidence>
<evidence type="ECO:0000259" key="1">
    <source>
        <dbReference type="Pfam" id="PF12728"/>
    </source>
</evidence>
<sequence length="80" mass="9503">MDNLEDAQYPMLEAILEIQQLPLQPMYTNRDVAKIFKVCVRAIQNWISAGRLTPRDLPGRWKFFPQDLEEFLRNSPRGRR</sequence>
<protein>
    <submittedName>
        <fullName evidence="2">Helix-turn-helix domain-containing protein</fullName>
    </submittedName>
</protein>
<dbReference type="InterPro" id="IPR009061">
    <property type="entry name" value="DNA-bd_dom_put_sf"/>
</dbReference>
<dbReference type="SUPFAM" id="SSF46955">
    <property type="entry name" value="Putative DNA-binding domain"/>
    <property type="match status" value="1"/>
</dbReference>
<feature type="domain" description="Helix-turn-helix" evidence="1">
    <location>
        <begin position="26"/>
        <end position="74"/>
    </location>
</feature>
<gene>
    <name evidence="2" type="ORF">P8935_12220</name>
</gene>
<dbReference type="EMBL" id="CP121196">
    <property type="protein sequence ID" value="XBH20058.1"/>
    <property type="molecule type" value="Genomic_DNA"/>
</dbReference>
<reference evidence="2" key="1">
    <citation type="submission" date="2023-03" db="EMBL/GenBank/DDBJ databases">
        <title>Edaphobacter sp.</title>
        <authorList>
            <person name="Huber K.J."/>
            <person name="Papendorf J."/>
            <person name="Pilke C."/>
            <person name="Bunk B."/>
            <person name="Sproeer C."/>
            <person name="Pester M."/>
        </authorList>
    </citation>
    <scope>NUCLEOTIDE SEQUENCE</scope>
    <source>
        <strain evidence="2">DSM 110680</strain>
    </source>
</reference>
<dbReference type="Pfam" id="PF12728">
    <property type="entry name" value="HTH_17"/>
    <property type="match status" value="1"/>
</dbReference>
<name>A0AAU7DS49_9BACT</name>
<dbReference type="InterPro" id="IPR041657">
    <property type="entry name" value="HTH_17"/>
</dbReference>
<proteinExistence type="predicted"/>
<accession>A0AAU7DS49</accession>
<organism evidence="2">
    <name type="scientific">Telmatobacter sp. DSM 110680</name>
    <dbReference type="NCBI Taxonomy" id="3036704"/>
    <lineage>
        <taxon>Bacteria</taxon>
        <taxon>Pseudomonadati</taxon>
        <taxon>Acidobacteriota</taxon>
        <taxon>Terriglobia</taxon>
        <taxon>Terriglobales</taxon>
        <taxon>Acidobacteriaceae</taxon>
        <taxon>Telmatobacter</taxon>
    </lineage>
</organism>
<dbReference type="RefSeq" id="WP_348265283.1">
    <property type="nucleotide sequence ID" value="NZ_CP121196.1"/>
</dbReference>